<dbReference type="EMBL" id="BSPC01000077">
    <property type="protein sequence ID" value="GLS23619.1"/>
    <property type="molecule type" value="Genomic_DNA"/>
</dbReference>
<comment type="caution">
    <text evidence="1">The sequence shown here is derived from an EMBL/GenBank/DDBJ whole genome shotgun (WGS) entry which is preliminary data.</text>
</comment>
<keyword evidence="2" id="KW-1185">Reference proteome</keyword>
<organism evidence="1 2">
    <name type="scientific">Labrys miyagiensis</name>
    <dbReference type="NCBI Taxonomy" id="346912"/>
    <lineage>
        <taxon>Bacteria</taxon>
        <taxon>Pseudomonadati</taxon>
        <taxon>Pseudomonadota</taxon>
        <taxon>Alphaproteobacteria</taxon>
        <taxon>Hyphomicrobiales</taxon>
        <taxon>Xanthobacteraceae</taxon>
        <taxon>Labrys</taxon>
    </lineage>
</organism>
<dbReference type="RefSeq" id="WP_284316554.1">
    <property type="nucleotide sequence ID" value="NZ_BSPC01000077.1"/>
</dbReference>
<dbReference type="Proteomes" id="UP001156882">
    <property type="component" value="Unassembled WGS sequence"/>
</dbReference>
<sequence length="186" mass="20677">MSMKETLEVINRMEADGIIGRYAIGGAIAALNYLELGSTEDLDIFVSFDEAVGKFRSGLITLTPILNYLAAKGYREFQKEGILIAGWPVQFLPVADDLEAEGLAEAEEIDMDTPRGKVQTRILRPEHLIANALKVGRAKDILRIAQFLEERAIALPTLVELIQRHSLQKEWKTFCLRAGIIDPLGL</sequence>
<name>A0ABQ6CU27_9HYPH</name>
<protein>
    <recommendedName>
        <fullName evidence="3">Nucleotidyl transferase AbiEii toxin, Type IV TA system</fullName>
    </recommendedName>
</protein>
<accession>A0ABQ6CU27</accession>
<evidence type="ECO:0000313" key="2">
    <source>
        <dbReference type="Proteomes" id="UP001156882"/>
    </source>
</evidence>
<gene>
    <name evidence="1" type="ORF">GCM10007874_66400</name>
</gene>
<evidence type="ECO:0000313" key="1">
    <source>
        <dbReference type="EMBL" id="GLS23619.1"/>
    </source>
</evidence>
<proteinExistence type="predicted"/>
<reference evidence="2" key="1">
    <citation type="journal article" date="2019" name="Int. J. Syst. Evol. Microbiol.">
        <title>The Global Catalogue of Microorganisms (GCM) 10K type strain sequencing project: providing services to taxonomists for standard genome sequencing and annotation.</title>
        <authorList>
            <consortium name="The Broad Institute Genomics Platform"/>
            <consortium name="The Broad Institute Genome Sequencing Center for Infectious Disease"/>
            <person name="Wu L."/>
            <person name="Ma J."/>
        </authorList>
    </citation>
    <scope>NUCLEOTIDE SEQUENCE [LARGE SCALE GENOMIC DNA]</scope>
    <source>
        <strain evidence="2">NBRC 101365</strain>
    </source>
</reference>
<evidence type="ECO:0008006" key="3">
    <source>
        <dbReference type="Google" id="ProtNLM"/>
    </source>
</evidence>